<dbReference type="PANTHER" id="PTHR33116">
    <property type="entry name" value="REVERSE TRANSCRIPTASE ZINC-BINDING DOMAIN-CONTAINING PROTEIN-RELATED-RELATED"/>
    <property type="match status" value="1"/>
</dbReference>
<keyword evidence="2" id="KW-1185">Reference proteome</keyword>
<dbReference type="AlphaFoldDB" id="A0A9R1WHY0"/>
<dbReference type="PANTHER" id="PTHR33116:SF79">
    <property type="entry name" value="REVERSE TRANSCRIPTASE DOMAIN, ZINC FINGER, CCHC-TYPE-RELATED"/>
    <property type="match status" value="1"/>
</dbReference>
<comment type="caution">
    <text evidence="1">The sequence shown here is derived from an EMBL/GenBank/DDBJ whole genome shotgun (WGS) entry which is preliminary data.</text>
</comment>
<proteinExistence type="predicted"/>
<organism evidence="1 2">
    <name type="scientific">Lactuca sativa</name>
    <name type="common">Garden lettuce</name>
    <dbReference type="NCBI Taxonomy" id="4236"/>
    <lineage>
        <taxon>Eukaryota</taxon>
        <taxon>Viridiplantae</taxon>
        <taxon>Streptophyta</taxon>
        <taxon>Embryophyta</taxon>
        <taxon>Tracheophyta</taxon>
        <taxon>Spermatophyta</taxon>
        <taxon>Magnoliopsida</taxon>
        <taxon>eudicotyledons</taxon>
        <taxon>Gunneridae</taxon>
        <taxon>Pentapetalae</taxon>
        <taxon>asterids</taxon>
        <taxon>campanulids</taxon>
        <taxon>Asterales</taxon>
        <taxon>Asteraceae</taxon>
        <taxon>Cichorioideae</taxon>
        <taxon>Cichorieae</taxon>
        <taxon>Lactucinae</taxon>
        <taxon>Lactuca</taxon>
    </lineage>
</organism>
<dbReference type="EMBL" id="NBSK02000001">
    <property type="protein sequence ID" value="KAJ0225721.1"/>
    <property type="molecule type" value="Genomic_DNA"/>
</dbReference>
<gene>
    <name evidence="1" type="ORF">LSAT_V11C100006010</name>
</gene>
<name>A0A9R1WHY0_LACSA</name>
<sequence length="312" mass="35155">MGNKEGMKMQCIQSLVELDSNLEKGEGEPTLLTERLMLQKKIKGLNRVKSLDFLQKDKIKWAIKGYENSIFFHGIHNKKCKHMAVQGVLVDGESFTDDVMGFFSYSNSPLGCNLSFIALIPKVLDAKTVKDFRPISLIRCLYKILDSPVTITHLFYVDDAVFIGEWNDSNIQNIVIVLHCFHLASGLKINLHKYKLLGIRIHTSRFDAVAAQIGCATMKTPFPYLGLTVGGNMSHLDSWCEVFQKVASKLSNKKVKTLSISGRLTLIKSVYRSLPTFFMSIYKAPKGVLSKLEALHNKFFLGADILKKNYLL</sequence>
<reference evidence="1 2" key="1">
    <citation type="journal article" date="2017" name="Nat. Commun.">
        <title>Genome assembly with in vitro proximity ligation data and whole-genome triplication in lettuce.</title>
        <authorList>
            <person name="Reyes-Chin-Wo S."/>
            <person name="Wang Z."/>
            <person name="Yang X."/>
            <person name="Kozik A."/>
            <person name="Arikit S."/>
            <person name="Song C."/>
            <person name="Xia L."/>
            <person name="Froenicke L."/>
            <person name="Lavelle D.O."/>
            <person name="Truco M.J."/>
            <person name="Xia R."/>
            <person name="Zhu S."/>
            <person name="Xu C."/>
            <person name="Xu H."/>
            <person name="Xu X."/>
            <person name="Cox K."/>
            <person name="Korf I."/>
            <person name="Meyers B.C."/>
            <person name="Michelmore R.W."/>
        </authorList>
    </citation>
    <scope>NUCLEOTIDE SEQUENCE [LARGE SCALE GENOMIC DNA]</scope>
    <source>
        <strain evidence="2">cv. Salinas</strain>
        <tissue evidence="1">Seedlings</tissue>
    </source>
</reference>
<accession>A0A9R1WHY0</accession>
<evidence type="ECO:0000313" key="2">
    <source>
        <dbReference type="Proteomes" id="UP000235145"/>
    </source>
</evidence>
<evidence type="ECO:0008006" key="3">
    <source>
        <dbReference type="Google" id="ProtNLM"/>
    </source>
</evidence>
<protein>
    <recommendedName>
        <fullName evidence="3">Reverse transcriptase domain-containing protein</fullName>
    </recommendedName>
</protein>
<evidence type="ECO:0000313" key="1">
    <source>
        <dbReference type="EMBL" id="KAJ0225721.1"/>
    </source>
</evidence>
<dbReference type="Proteomes" id="UP000235145">
    <property type="component" value="Unassembled WGS sequence"/>
</dbReference>